<name>A0AAN9U998_9PEZI</name>
<feature type="region of interest" description="Disordered" evidence="1">
    <location>
        <begin position="1"/>
        <end position="45"/>
    </location>
</feature>
<feature type="region of interest" description="Disordered" evidence="1">
    <location>
        <begin position="106"/>
        <end position="222"/>
    </location>
</feature>
<dbReference type="AlphaFoldDB" id="A0AAN9U998"/>
<sequence length="222" mass="24733">MQEDGDDVMEETLANLGPEVARLHPTKAGQTAPDRSENNQILYKEPAKHKSYRSCLLKAARTGKALPKWLQRENVKSVGDFFVRLKAELQADQRDQPKIMRMLGELENGHQAVGPSGMLAKPNDNEVQPSKKYHMIPAAKDRSPLRKRRPLGSEQPLRPSQGGSPTRPGREGTNQRIEDQDAEDDVEEQLLPARDDLGGEPLGGTSEEDGQQWERASPARKD</sequence>
<organism evidence="2 3">
    <name type="scientific">Cytospora paraplurivora</name>
    <dbReference type="NCBI Taxonomy" id="2898453"/>
    <lineage>
        <taxon>Eukaryota</taxon>
        <taxon>Fungi</taxon>
        <taxon>Dikarya</taxon>
        <taxon>Ascomycota</taxon>
        <taxon>Pezizomycotina</taxon>
        <taxon>Sordariomycetes</taxon>
        <taxon>Sordariomycetidae</taxon>
        <taxon>Diaporthales</taxon>
        <taxon>Cytosporaceae</taxon>
        <taxon>Cytospora</taxon>
    </lineage>
</organism>
<feature type="compositionally biased region" description="Acidic residues" evidence="1">
    <location>
        <begin position="1"/>
        <end position="10"/>
    </location>
</feature>
<keyword evidence="3" id="KW-1185">Reference proteome</keyword>
<evidence type="ECO:0000313" key="2">
    <source>
        <dbReference type="EMBL" id="KAK7743606.1"/>
    </source>
</evidence>
<reference evidence="2 3" key="1">
    <citation type="journal article" date="2023" name="PLoS ONE">
        <title>Cytospora paraplurivora sp. nov. isolated from orchards with fruit tree decline syndrome in Ontario, Canada.</title>
        <authorList>
            <person name="Ilyukhin E."/>
            <person name="Nguyen H.D.T."/>
            <person name="Castle A.J."/>
            <person name="Ellouze W."/>
        </authorList>
    </citation>
    <scope>NUCLEOTIDE SEQUENCE [LARGE SCALE GENOMIC DNA]</scope>
    <source>
        <strain evidence="2 3">FDS-564</strain>
    </source>
</reference>
<evidence type="ECO:0000256" key="1">
    <source>
        <dbReference type="SAM" id="MobiDB-lite"/>
    </source>
</evidence>
<accession>A0AAN9U998</accession>
<protein>
    <submittedName>
        <fullName evidence="2">Uncharacterized protein</fullName>
    </submittedName>
</protein>
<dbReference type="EMBL" id="JAJSPL020000013">
    <property type="protein sequence ID" value="KAK7743606.1"/>
    <property type="molecule type" value="Genomic_DNA"/>
</dbReference>
<gene>
    <name evidence="2" type="ORF">SLS53_004141</name>
</gene>
<comment type="caution">
    <text evidence="2">The sequence shown here is derived from an EMBL/GenBank/DDBJ whole genome shotgun (WGS) entry which is preliminary data.</text>
</comment>
<evidence type="ECO:0000313" key="3">
    <source>
        <dbReference type="Proteomes" id="UP001320245"/>
    </source>
</evidence>
<proteinExistence type="predicted"/>
<dbReference type="Proteomes" id="UP001320245">
    <property type="component" value="Unassembled WGS sequence"/>
</dbReference>